<dbReference type="InterPro" id="IPR009057">
    <property type="entry name" value="Homeodomain-like_sf"/>
</dbReference>
<feature type="domain" description="HTH araC/xylS-type" evidence="12">
    <location>
        <begin position="408"/>
        <end position="507"/>
    </location>
</feature>
<dbReference type="Pfam" id="PF12833">
    <property type="entry name" value="HTH_18"/>
    <property type="match status" value="1"/>
</dbReference>
<evidence type="ECO:0000256" key="4">
    <source>
        <dbReference type="ARBA" id="ARBA00022553"/>
    </source>
</evidence>
<dbReference type="InterPro" id="IPR001789">
    <property type="entry name" value="Sig_transdc_resp-reg_receiver"/>
</dbReference>
<evidence type="ECO:0000256" key="10">
    <source>
        <dbReference type="PROSITE-ProRule" id="PRU00169"/>
    </source>
</evidence>
<comment type="subcellular location">
    <subcellularLocation>
        <location evidence="1">Cytoplasm</location>
    </subcellularLocation>
</comment>
<feature type="domain" description="Response regulatory" evidence="13">
    <location>
        <begin position="2"/>
        <end position="119"/>
    </location>
</feature>
<evidence type="ECO:0000313" key="14">
    <source>
        <dbReference type="EMBL" id="NSJ86288.1"/>
    </source>
</evidence>
<keyword evidence="5" id="KW-0902">Two-component regulatory system</keyword>
<organism evidence="14 15">
    <name type="scientific">Blautia hansenii</name>
    <name type="common">Ruminococcus hansenii</name>
    <dbReference type="NCBI Taxonomy" id="1322"/>
    <lineage>
        <taxon>Bacteria</taxon>
        <taxon>Bacillati</taxon>
        <taxon>Bacillota</taxon>
        <taxon>Clostridia</taxon>
        <taxon>Lachnospirales</taxon>
        <taxon>Lachnospiraceae</taxon>
        <taxon>Blautia</taxon>
    </lineage>
</organism>
<evidence type="ECO:0000256" key="1">
    <source>
        <dbReference type="ARBA" id="ARBA00004496"/>
    </source>
</evidence>
<dbReference type="Gene3D" id="1.10.10.60">
    <property type="entry name" value="Homeodomain-like"/>
    <property type="match status" value="2"/>
</dbReference>
<comment type="caution">
    <text evidence="14">The sequence shown here is derived from an EMBL/GenBank/DDBJ whole genome shotgun (WGS) entry which is preliminary data.</text>
</comment>
<keyword evidence="11" id="KW-0175">Coiled coil</keyword>
<dbReference type="SMART" id="SM00448">
    <property type="entry name" value="REC"/>
    <property type="match status" value="1"/>
</dbReference>
<dbReference type="CDD" id="cd17536">
    <property type="entry name" value="REC_YesN-like"/>
    <property type="match status" value="1"/>
</dbReference>
<dbReference type="PROSITE" id="PS50110">
    <property type="entry name" value="RESPONSE_REGULATORY"/>
    <property type="match status" value="1"/>
</dbReference>
<feature type="modified residue" description="4-aspartylphosphate" evidence="10">
    <location>
        <position position="54"/>
    </location>
</feature>
<protein>
    <recommendedName>
        <fullName evidence="2">Stage 0 sporulation protein A homolog</fullName>
    </recommendedName>
</protein>
<evidence type="ECO:0000256" key="3">
    <source>
        <dbReference type="ARBA" id="ARBA00022490"/>
    </source>
</evidence>
<reference evidence="14 15" key="1">
    <citation type="journal article" date="2020" name="Cell Host Microbe">
        <title>Functional and Genomic Variation between Human-Derived Isolates of Lachnospiraceae Reveals Inter- and Intra-Species Diversity.</title>
        <authorList>
            <person name="Sorbara M.T."/>
            <person name="Littmann E.R."/>
            <person name="Fontana E."/>
            <person name="Moody T.U."/>
            <person name="Kohout C.E."/>
            <person name="Gjonbalaj M."/>
            <person name="Eaton V."/>
            <person name="Seok R."/>
            <person name="Leiner I.M."/>
            <person name="Pamer E.G."/>
        </authorList>
    </citation>
    <scope>NUCLEOTIDE SEQUENCE [LARGE SCALE GENOMIC DNA]</scope>
    <source>
        <strain evidence="14 15">MSK.15.26</strain>
    </source>
</reference>
<evidence type="ECO:0000256" key="6">
    <source>
        <dbReference type="ARBA" id="ARBA00023015"/>
    </source>
</evidence>
<dbReference type="InterPro" id="IPR051552">
    <property type="entry name" value="HptR"/>
</dbReference>
<evidence type="ECO:0000256" key="7">
    <source>
        <dbReference type="ARBA" id="ARBA00023125"/>
    </source>
</evidence>
<dbReference type="PANTHER" id="PTHR42713">
    <property type="entry name" value="HISTIDINE KINASE-RELATED"/>
    <property type="match status" value="1"/>
</dbReference>
<evidence type="ECO:0000256" key="5">
    <source>
        <dbReference type="ARBA" id="ARBA00023012"/>
    </source>
</evidence>
<evidence type="ECO:0000313" key="15">
    <source>
        <dbReference type="Proteomes" id="UP000822142"/>
    </source>
</evidence>
<dbReference type="SMART" id="SM00342">
    <property type="entry name" value="HTH_ARAC"/>
    <property type="match status" value="1"/>
</dbReference>
<name>A0ABX2IB48_BLAHA</name>
<dbReference type="PROSITE" id="PS01124">
    <property type="entry name" value="HTH_ARAC_FAMILY_2"/>
    <property type="match status" value="1"/>
</dbReference>
<keyword evidence="3" id="KW-0963">Cytoplasm</keyword>
<dbReference type="Proteomes" id="UP000822142">
    <property type="component" value="Unassembled WGS sequence"/>
</dbReference>
<dbReference type="SUPFAM" id="SSF46689">
    <property type="entry name" value="Homeodomain-like"/>
    <property type="match status" value="2"/>
</dbReference>
<dbReference type="SUPFAM" id="SSF52172">
    <property type="entry name" value="CheY-like"/>
    <property type="match status" value="1"/>
</dbReference>
<evidence type="ECO:0000256" key="11">
    <source>
        <dbReference type="SAM" id="Coils"/>
    </source>
</evidence>
<gene>
    <name evidence="14" type="ORF">G5A70_08950</name>
</gene>
<evidence type="ECO:0000259" key="12">
    <source>
        <dbReference type="PROSITE" id="PS01124"/>
    </source>
</evidence>
<evidence type="ECO:0000256" key="8">
    <source>
        <dbReference type="ARBA" id="ARBA00023163"/>
    </source>
</evidence>
<dbReference type="InterPro" id="IPR020449">
    <property type="entry name" value="Tscrpt_reg_AraC-type_HTH"/>
</dbReference>
<dbReference type="PRINTS" id="PR00032">
    <property type="entry name" value="HTHARAC"/>
</dbReference>
<keyword evidence="8" id="KW-0804">Transcription</keyword>
<feature type="coiled-coil region" evidence="11">
    <location>
        <begin position="104"/>
        <end position="135"/>
    </location>
</feature>
<keyword evidence="4 10" id="KW-0597">Phosphoprotein</keyword>
<dbReference type="RefSeq" id="WP_173749308.1">
    <property type="nucleotide sequence ID" value="NZ_JAAITA010000010.1"/>
</dbReference>
<dbReference type="Gene3D" id="3.40.50.2300">
    <property type="match status" value="1"/>
</dbReference>
<proteinExistence type="predicted"/>
<dbReference type="InterPro" id="IPR018060">
    <property type="entry name" value="HTH_AraC"/>
</dbReference>
<keyword evidence="6" id="KW-0805">Transcription regulation</keyword>
<dbReference type="InterPro" id="IPR011006">
    <property type="entry name" value="CheY-like_superfamily"/>
</dbReference>
<dbReference type="Pfam" id="PF00072">
    <property type="entry name" value="Response_reg"/>
    <property type="match status" value="1"/>
</dbReference>
<evidence type="ECO:0000256" key="9">
    <source>
        <dbReference type="ARBA" id="ARBA00024867"/>
    </source>
</evidence>
<keyword evidence="7" id="KW-0238">DNA-binding</keyword>
<sequence length="507" mass="59055">MRVIVADDEFFARKALVKRIGELTREIEFCKEAENGREVLEFLGEEGADLVVTDIRMPDMDGLEVARQVREKFPETSVIIQSGYADFDYAATAIRYGVKDYLTKPVKKEELEKAVQRVEEEQKKLRQKIEKQLAVRRGEFMDFSHILENEAAAKEILGDLFQKMEEDAWYLAAVQSRNQQLSKEEIQSILGIFREEKSSAAYFYPKQEFILILKADDRKELPEALLRKKLVSCWNKTGAELQLGVSQCHERTETSAKEGAGAYREAVYAINQRLLQPEQQIYRYEAEVNVVQLFSQAEEMELERCLTENRTEDAVNMARKLFRQCENREEISIYSLFTSLIQIMNVINKVYTIQRGQDSGETDKSSYLLFNFKTDLYAFHSMEELQRYIFDLLSDVSEGEGQKSSIIEDLLKYLEWNYQHDITVNELAAHKYFVNPSYLSRLFKAETGKTFSKYLIELRMQKAAELLKESGLKISDVALCVGYNDVSYFIQTFKKHYLMTPEQYRNQ</sequence>
<accession>A0ABX2IB48</accession>
<keyword evidence="15" id="KW-1185">Reference proteome</keyword>
<comment type="function">
    <text evidence="9">May play the central regulatory role in sporulation. It may be an element of the effector pathway responsible for the activation of sporulation genes in response to nutritional stress. Spo0A may act in concert with spo0H (a sigma factor) to control the expression of some genes that are critical to the sporulation process.</text>
</comment>
<evidence type="ECO:0000259" key="13">
    <source>
        <dbReference type="PROSITE" id="PS50110"/>
    </source>
</evidence>
<dbReference type="EMBL" id="JAAITA010000010">
    <property type="protein sequence ID" value="NSJ86288.1"/>
    <property type="molecule type" value="Genomic_DNA"/>
</dbReference>
<evidence type="ECO:0000256" key="2">
    <source>
        <dbReference type="ARBA" id="ARBA00018672"/>
    </source>
</evidence>
<dbReference type="PANTHER" id="PTHR42713:SF3">
    <property type="entry name" value="TRANSCRIPTIONAL REGULATORY PROTEIN HPTR"/>
    <property type="match status" value="1"/>
</dbReference>